<dbReference type="AlphaFoldDB" id="A0A371CZ19"/>
<reference evidence="2 3" key="1">
    <citation type="journal article" date="2018" name="Biotechnol. Biofuels">
        <title>Integrative visual omics of the white-rot fungus Polyporus brumalis exposes the biotechnological potential of its oxidative enzymes for delignifying raw plant biomass.</title>
        <authorList>
            <person name="Miyauchi S."/>
            <person name="Rancon A."/>
            <person name="Drula E."/>
            <person name="Hage H."/>
            <person name="Chaduli D."/>
            <person name="Favel A."/>
            <person name="Grisel S."/>
            <person name="Henrissat B."/>
            <person name="Herpoel-Gimbert I."/>
            <person name="Ruiz-Duenas F.J."/>
            <person name="Chevret D."/>
            <person name="Hainaut M."/>
            <person name="Lin J."/>
            <person name="Wang M."/>
            <person name="Pangilinan J."/>
            <person name="Lipzen A."/>
            <person name="Lesage-Meessen L."/>
            <person name="Navarro D."/>
            <person name="Riley R."/>
            <person name="Grigoriev I.V."/>
            <person name="Zhou S."/>
            <person name="Raouche S."/>
            <person name="Rosso M.N."/>
        </authorList>
    </citation>
    <scope>NUCLEOTIDE SEQUENCE [LARGE SCALE GENOMIC DNA]</scope>
    <source>
        <strain evidence="2 3">BRFM 1820</strain>
    </source>
</reference>
<dbReference type="Proteomes" id="UP000256964">
    <property type="component" value="Unassembled WGS sequence"/>
</dbReference>
<sequence length="126" mass="13565">MLTGMGFTPSKGGRTGGSGSSGSGSSDSCPSRLLLDMCDKTAWGSNDNIAIWDACHLFAARGLKEVFKHDKVTSLERLERDLEFGEITMMYYSASTYPVGAEKNNFTSAVQALSLNLYRVVLLASP</sequence>
<feature type="region of interest" description="Disordered" evidence="1">
    <location>
        <begin position="1"/>
        <end position="29"/>
    </location>
</feature>
<name>A0A371CZ19_9APHY</name>
<evidence type="ECO:0000313" key="2">
    <source>
        <dbReference type="EMBL" id="RDX45515.1"/>
    </source>
</evidence>
<protein>
    <submittedName>
        <fullName evidence="2">Uncharacterized protein</fullName>
    </submittedName>
</protein>
<organism evidence="2 3">
    <name type="scientific">Lentinus brumalis</name>
    <dbReference type="NCBI Taxonomy" id="2498619"/>
    <lineage>
        <taxon>Eukaryota</taxon>
        <taxon>Fungi</taxon>
        <taxon>Dikarya</taxon>
        <taxon>Basidiomycota</taxon>
        <taxon>Agaricomycotina</taxon>
        <taxon>Agaricomycetes</taxon>
        <taxon>Polyporales</taxon>
        <taxon>Polyporaceae</taxon>
        <taxon>Lentinus</taxon>
    </lineage>
</organism>
<proteinExistence type="predicted"/>
<dbReference type="OrthoDB" id="2752914at2759"/>
<evidence type="ECO:0000313" key="3">
    <source>
        <dbReference type="Proteomes" id="UP000256964"/>
    </source>
</evidence>
<dbReference type="EMBL" id="KZ857437">
    <property type="protein sequence ID" value="RDX45515.1"/>
    <property type="molecule type" value="Genomic_DNA"/>
</dbReference>
<accession>A0A371CZ19</accession>
<gene>
    <name evidence="2" type="ORF">OH76DRAFT_1486339</name>
</gene>
<feature type="compositionally biased region" description="Gly residues" evidence="1">
    <location>
        <begin position="13"/>
        <end position="22"/>
    </location>
</feature>
<evidence type="ECO:0000256" key="1">
    <source>
        <dbReference type="SAM" id="MobiDB-lite"/>
    </source>
</evidence>
<keyword evidence="3" id="KW-1185">Reference proteome</keyword>